<proteinExistence type="predicted"/>
<organism evidence="1 2">
    <name type="scientific">Gossypium harknessii</name>
    <dbReference type="NCBI Taxonomy" id="34285"/>
    <lineage>
        <taxon>Eukaryota</taxon>
        <taxon>Viridiplantae</taxon>
        <taxon>Streptophyta</taxon>
        <taxon>Embryophyta</taxon>
        <taxon>Tracheophyta</taxon>
        <taxon>Spermatophyta</taxon>
        <taxon>Magnoliopsida</taxon>
        <taxon>eudicotyledons</taxon>
        <taxon>Gunneridae</taxon>
        <taxon>Pentapetalae</taxon>
        <taxon>rosids</taxon>
        <taxon>malvids</taxon>
        <taxon>Malvales</taxon>
        <taxon>Malvaceae</taxon>
        <taxon>Malvoideae</taxon>
        <taxon>Gossypium</taxon>
    </lineage>
</organism>
<evidence type="ECO:0000313" key="1">
    <source>
        <dbReference type="EMBL" id="MBA0800744.1"/>
    </source>
</evidence>
<protein>
    <submittedName>
        <fullName evidence="1">Uncharacterized protein</fullName>
    </submittedName>
</protein>
<name>A0A7J9GUI6_9ROSI</name>
<dbReference type="Proteomes" id="UP000593560">
    <property type="component" value="Unassembled WGS sequence"/>
</dbReference>
<dbReference type="EMBL" id="JABFAD010000006">
    <property type="protein sequence ID" value="MBA0800744.1"/>
    <property type="molecule type" value="Genomic_DNA"/>
</dbReference>
<evidence type="ECO:0000313" key="2">
    <source>
        <dbReference type="Proteomes" id="UP000593560"/>
    </source>
</evidence>
<reference evidence="1 2" key="1">
    <citation type="journal article" date="2019" name="Genome Biol. Evol.">
        <title>Insights into the evolution of the New World diploid cottons (Gossypium, subgenus Houzingenia) based on genome sequencing.</title>
        <authorList>
            <person name="Grover C.E."/>
            <person name="Arick M.A. 2nd"/>
            <person name="Thrash A."/>
            <person name="Conover J.L."/>
            <person name="Sanders W.S."/>
            <person name="Peterson D.G."/>
            <person name="Frelichowski J.E."/>
            <person name="Scheffler J.A."/>
            <person name="Scheffler B.E."/>
            <person name="Wendel J.F."/>
        </authorList>
    </citation>
    <scope>NUCLEOTIDE SEQUENCE [LARGE SCALE GENOMIC DNA]</scope>
    <source>
        <strain evidence="1">0</strain>
        <tissue evidence="1">Leaf</tissue>
    </source>
</reference>
<keyword evidence="2" id="KW-1185">Reference proteome</keyword>
<comment type="caution">
    <text evidence="1">The sequence shown here is derived from an EMBL/GenBank/DDBJ whole genome shotgun (WGS) entry which is preliminary data.</text>
</comment>
<gene>
    <name evidence="1" type="ORF">Gohar_011162</name>
</gene>
<sequence>MVDKNGQKVQGLDVSKALYRSTLLAHHQRRNKMYSWRKILP</sequence>
<dbReference type="OrthoDB" id="1002344at2759"/>
<dbReference type="AlphaFoldDB" id="A0A7J9GUI6"/>
<accession>A0A7J9GUI6</accession>